<feature type="domain" description="RDRP C-terminal head" evidence="11">
    <location>
        <begin position="498"/>
        <end position="563"/>
    </location>
</feature>
<dbReference type="GO" id="GO:0030422">
    <property type="term" value="P:siRNA processing"/>
    <property type="evidence" value="ECO:0007669"/>
    <property type="project" value="TreeGrafter"/>
</dbReference>
<dbReference type="STRING" id="4540.A0A3L6Q8D8"/>
<evidence type="ECO:0000259" key="11">
    <source>
        <dbReference type="Pfam" id="PF26253"/>
    </source>
</evidence>
<dbReference type="InterPro" id="IPR057596">
    <property type="entry name" value="RDRP_core"/>
</dbReference>
<keyword evidence="13" id="KW-1185">Reference proteome</keyword>
<evidence type="ECO:0000313" key="13">
    <source>
        <dbReference type="Proteomes" id="UP000275267"/>
    </source>
</evidence>
<keyword evidence="4 8" id="KW-0548">Nucleotidyltransferase</keyword>
<sequence>MSVPTAKATSPAQCACLFWVVIRFSLILSKTVTLDVDLSTVHVILIDDEPCRGEHGKVVITDGKRLIHTDGTGLISENLAKKCPNSINGKKSKDYMHRGETMPLLMQVRLFYNGYAVKGTLLVDKRLQDNTIVVRPSMVKVKADPKLFSLQSLSSLEIVSTSHQSDRTSTSRSLISLLHYAGVKAEYFMELLHNAIEGVANARYDFRHALKLASRYANMEDSMLERMIHSGIPLEEPHLLSRLNFIAKQEMKGFREGKLPIDECYYLMGSTDPTGTLKPNEVCVILDSGQYSRDVLVFKHPGLHFGDIHALTARQISGLEKNFVGYSKNAILFPISGQRSLADEMANSDFDGDQYWVSRNHTDPFGFHCVDLIGTCLDFPSSSYAVGISSDCWLAYMDRFLTEEVDEEERKSIEKKMIKFVNLYYWALDGDKVKVDRDLRVEAYPHFMEKKGFESYHSTSILGRIYDETEKAILQQSENDQQIQITMLPCFTEVELLYDAEEFEETKRDHSKVFMEACAIYRIVYERARSTKSIGKCRFVWTVAGAALCRLHAAKYAMQRGEKTALCPISVIRQVY</sequence>
<dbReference type="EMBL" id="PQIB02000013">
    <property type="protein sequence ID" value="RLM74869.1"/>
    <property type="molecule type" value="Genomic_DNA"/>
</dbReference>
<gene>
    <name evidence="12" type="ORF">C2845_PM15G01360</name>
</gene>
<reference evidence="13" key="1">
    <citation type="journal article" date="2019" name="Nat. Commun.">
        <title>The genome of broomcorn millet.</title>
        <authorList>
            <person name="Zou C."/>
            <person name="Miki D."/>
            <person name="Li D."/>
            <person name="Tang Q."/>
            <person name="Xiao L."/>
            <person name="Rajput S."/>
            <person name="Deng P."/>
            <person name="Jia W."/>
            <person name="Huang R."/>
            <person name="Zhang M."/>
            <person name="Sun Y."/>
            <person name="Hu J."/>
            <person name="Fu X."/>
            <person name="Schnable P.S."/>
            <person name="Li F."/>
            <person name="Zhang H."/>
            <person name="Feng B."/>
            <person name="Zhu X."/>
            <person name="Liu R."/>
            <person name="Schnable J.C."/>
            <person name="Zhu J.-K."/>
            <person name="Zhang H."/>
        </authorList>
    </citation>
    <scope>NUCLEOTIDE SEQUENCE [LARGE SCALE GENOMIC DNA]</scope>
</reference>
<evidence type="ECO:0000259" key="10">
    <source>
        <dbReference type="Pfam" id="PF05183"/>
    </source>
</evidence>
<evidence type="ECO:0000256" key="7">
    <source>
        <dbReference type="ARBA" id="ARBA00048744"/>
    </source>
</evidence>
<dbReference type="Pfam" id="PF05183">
    <property type="entry name" value="RdRP"/>
    <property type="match status" value="2"/>
</dbReference>
<evidence type="ECO:0000256" key="6">
    <source>
        <dbReference type="ARBA" id="ARBA00023158"/>
    </source>
</evidence>
<dbReference type="Proteomes" id="UP000275267">
    <property type="component" value="Unassembled WGS sequence"/>
</dbReference>
<accession>A0A3L6Q8D8</accession>
<evidence type="ECO:0000256" key="8">
    <source>
        <dbReference type="RuleBase" id="RU363098"/>
    </source>
</evidence>
<keyword evidence="5 8" id="KW-0694">RNA-binding</keyword>
<proteinExistence type="inferred from homology"/>
<evidence type="ECO:0000313" key="12">
    <source>
        <dbReference type="EMBL" id="RLM74869.1"/>
    </source>
</evidence>
<dbReference type="PANTHER" id="PTHR23079">
    <property type="entry name" value="RNA-DEPENDENT RNA POLYMERASE"/>
    <property type="match status" value="1"/>
</dbReference>
<evidence type="ECO:0000256" key="5">
    <source>
        <dbReference type="ARBA" id="ARBA00022884"/>
    </source>
</evidence>
<dbReference type="GO" id="GO:0003968">
    <property type="term" value="F:RNA-directed RNA polymerase activity"/>
    <property type="evidence" value="ECO:0007669"/>
    <property type="project" value="UniProtKB-KW"/>
</dbReference>
<keyword evidence="2 8" id="KW-0696">RNA-directed RNA polymerase</keyword>
<evidence type="ECO:0000256" key="1">
    <source>
        <dbReference type="ARBA" id="ARBA00005762"/>
    </source>
</evidence>
<dbReference type="GO" id="GO:0003723">
    <property type="term" value="F:RNA binding"/>
    <property type="evidence" value="ECO:0007669"/>
    <property type="project" value="UniProtKB-KW"/>
</dbReference>
<comment type="caution">
    <text evidence="12">The sequence shown here is derived from an EMBL/GenBank/DDBJ whole genome shotgun (WGS) entry which is preliminary data.</text>
</comment>
<name>A0A3L6Q8D8_PANMI</name>
<comment type="similarity">
    <text evidence="1 8">Belongs to the RdRP family.</text>
</comment>
<dbReference type="PANTHER" id="PTHR23079:SF55">
    <property type="entry name" value="RNA-DIRECTED RNA POLYMERASE"/>
    <property type="match status" value="1"/>
</dbReference>
<dbReference type="GO" id="GO:0031380">
    <property type="term" value="C:nuclear RNA-directed RNA polymerase complex"/>
    <property type="evidence" value="ECO:0007669"/>
    <property type="project" value="TreeGrafter"/>
</dbReference>
<keyword evidence="9" id="KW-0732">Signal</keyword>
<protein>
    <recommendedName>
        <fullName evidence="8">RNA-dependent RNA polymerase</fullName>
        <ecNumber evidence="8">2.7.7.48</ecNumber>
    </recommendedName>
</protein>
<dbReference type="Pfam" id="PF26253">
    <property type="entry name" value="RdRP_head"/>
    <property type="match status" value="1"/>
</dbReference>
<comment type="function">
    <text evidence="8">Probably involved in the RNA silencing pathway and required for the generation of small interfering RNAs (siRNAs).</text>
</comment>
<dbReference type="AlphaFoldDB" id="A0A3L6Q8D8"/>
<evidence type="ECO:0000256" key="3">
    <source>
        <dbReference type="ARBA" id="ARBA00022679"/>
    </source>
</evidence>
<evidence type="ECO:0000256" key="4">
    <source>
        <dbReference type="ARBA" id="ARBA00022695"/>
    </source>
</evidence>
<feature type="domain" description="RDRP core" evidence="10">
    <location>
        <begin position="21"/>
        <end position="360"/>
    </location>
</feature>
<organism evidence="12 13">
    <name type="scientific">Panicum miliaceum</name>
    <name type="common">Proso millet</name>
    <name type="synonym">Broomcorn millet</name>
    <dbReference type="NCBI Taxonomy" id="4540"/>
    <lineage>
        <taxon>Eukaryota</taxon>
        <taxon>Viridiplantae</taxon>
        <taxon>Streptophyta</taxon>
        <taxon>Embryophyta</taxon>
        <taxon>Tracheophyta</taxon>
        <taxon>Spermatophyta</taxon>
        <taxon>Magnoliopsida</taxon>
        <taxon>Liliopsida</taxon>
        <taxon>Poales</taxon>
        <taxon>Poaceae</taxon>
        <taxon>PACMAD clade</taxon>
        <taxon>Panicoideae</taxon>
        <taxon>Panicodae</taxon>
        <taxon>Paniceae</taxon>
        <taxon>Panicinae</taxon>
        <taxon>Panicum</taxon>
        <taxon>Panicum sect. Panicum</taxon>
    </lineage>
</organism>
<dbReference type="InterPro" id="IPR058752">
    <property type="entry name" value="RDRP_C_head"/>
</dbReference>
<dbReference type="EC" id="2.7.7.48" evidence="8"/>
<dbReference type="InterPro" id="IPR007855">
    <property type="entry name" value="RDRP"/>
</dbReference>
<evidence type="ECO:0000256" key="9">
    <source>
        <dbReference type="SAM" id="SignalP"/>
    </source>
</evidence>
<feature type="domain" description="RDRP core" evidence="10">
    <location>
        <begin position="383"/>
        <end position="468"/>
    </location>
</feature>
<keyword evidence="6 8" id="KW-0943">RNA-mediated gene silencing</keyword>
<comment type="catalytic activity">
    <reaction evidence="7 8">
        <text>RNA(n) + a ribonucleoside 5'-triphosphate = RNA(n+1) + diphosphate</text>
        <dbReference type="Rhea" id="RHEA:21248"/>
        <dbReference type="Rhea" id="RHEA-COMP:14527"/>
        <dbReference type="Rhea" id="RHEA-COMP:17342"/>
        <dbReference type="ChEBI" id="CHEBI:33019"/>
        <dbReference type="ChEBI" id="CHEBI:61557"/>
        <dbReference type="ChEBI" id="CHEBI:140395"/>
        <dbReference type="EC" id="2.7.7.48"/>
    </reaction>
</comment>
<feature type="signal peptide" evidence="9">
    <location>
        <begin position="1"/>
        <end position="29"/>
    </location>
</feature>
<evidence type="ECO:0000256" key="2">
    <source>
        <dbReference type="ARBA" id="ARBA00022484"/>
    </source>
</evidence>
<feature type="chain" id="PRO_5018131811" description="RNA-dependent RNA polymerase" evidence="9">
    <location>
        <begin position="30"/>
        <end position="576"/>
    </location>
</feature>
<dbReference type="OrthoDB" id="6513042at2759"/>
<keyword evidence="3 8" id="KW-0808">Transferase</keyword>